<feature type="domain" description="VTC" evidence="1">
    <location>
        <begin position="28"/>
        <end position="229"/>
    </location>
</feature>
<protein>
    <submittedName>
        <fullName evidence="2">Transporter</fullName>
    </submittedName>
</protein>
<sequence length="250" mass="30245">MMENDLIKLLSSFEPISLKEMDRVKLMNRVETKFLFGVDRLMEILEELKEDYQVVKIDGNMLPTYSSLYFDDSDFFFYNEHHRERTSRYKVRYRTYVDSNLSFLEVKHKYKGRTNKKRIKVEGVYDNMPPLHRDFLKEMQVPKSDLHAVMMNQYSRITLVSKHSVERLTLDINLSFKLGETQKDLKNIVIAELKQERVTRDSSFYKVVRQKEMRPYRLSKYCMGIIKLYGQEHIKYNRFKQKLLRLNNYD</sequence>
<dbReference type="CDD" id="cd07750">
    <property type="entry name" value="PolyPPase_VTC_like"/>
    <property type="match status" value="1"/>
</dbReference>
<evidence type="ECO:0000259" key="1">
    <source>
        <dbReference type="Pfam" id="PF09359"/>
    </source>
</evidence>
<proteinExistence type="predicted"/>
<dbReference type="EMBL" id="CACVAQ010000139">
    <property type="protein sequence ID" value="CAA6808091.1"/>
    <property type="molecule type" value="Genomic_DNA"/>
</dbReference>
<dbReference type="GO" id="GO:0006799">
    <property type="term" value="P:polyphosphate biosynthetic process"/>
    <property type="evidence" value="ECO:0007669"/>
    <property type="project" value="UniProtKB-ARBA"/>
</dbReference>
<name>A0A6S6SYL6_9BACT</name>
<organism evidence="2">
    <name type="scientific">uncultured Aureispira sp</name>
    <dbReference type="NCBI Taxonomy" id="1331704"/>
    <lineage>
        <taxon>Bacteria</taxon>
        <taxon>Pseudomonadati</taxon>
        <taxon>Bacteroidota</taxon>
        <taxon>Saprospiria</taxon>
        <taxon>Saprospirales</taxon>
        <taxon>Saprospiraceae</taxon>
        <taxon>Aureispira</taxon>
        <taxon>environmental samples</taxon>
    </lineage>
</organism>
<dbReference type="Gene3D" id="3.20.100.30">
    <property type="entry name" value="VTC, catalytic tunnel domain"/>
    <property type="match status" value="1"/>
</dbReference>
<dbReference type="InterPro" id="IPR018966">
    <property type="entry name" value="VTC_domain"/>
</dbReference>
<accession>A0A6S6SYL6</accession>
<dbReference type="InterPro" id="IPR042267">
    <property type="entry name" value="VTC_sf"/>
</dbReference>
<evidence type="ECO:0000313" key="2">
    <source>
        <dbReference type="EMBL" id="CAA6808091.1"/>
    </source>
</evidence>
<gene>
    <name evidence="2" type="ORF">HELGO_WM13383</name>
</gene>
<dbReference type="AlphaFoldDB" id="A0A6S6SYL6"/>
<dbReference type="Pfam" id="PF09359">
    <property type="entry name" value="VTC"/>
    <property type="match status" value="1"/>
</dbReference>
<reference evidence="2" key="1">
    <citation type="submission" date="2020-01" db="EMBL/GenBank/DDBJ databases">
        <authorList>
            <person name="Meier V. D."/>
            <person name="Meier V D."/>
        </authorList>
    </citation>
    <scope>NUCLEOTIDE SEQUENCE</scope>
    <source>
        <strain evidence="2">HLG_WM_MAG_10</strain>
    </source>
</reference>